<accession>A0A6B0U1A9</accession>
<organism evidence="2">
    <name type="scientific">Ixodes ricinus</name>
    <name type="common">Common tick</name>
    <name type="synonym">Acarus ricinus</name>
    <dbReference type="NCBI Taxonomy" id="34613"/>
    <lineage>
        <taxon>Eukaryota</taxon>
        <taxon>Metazoa</taxon>
        <taxon>Ecdysozoa</taxon>
        <taxon>Arthropoda</taxon>
        <taxon>Chelicerata</taxon>
        <taxon>Arachnida</taxon>
        <taxon>Acari</taxon>
        <taxon>Parasitiformes</taxon>
        <taxon>Ixodida</taxon>
        <taxon>Ixodoidea</taxon>
        <taxon>Ixodidae</taxon>
        <taxon>Ixodinae</taxon>
        <taxon>Ixodes</taxon>
    </lineage>
</organism>
<sequence>MYPNLLDFLIINMLVWRAHCQLCMVNVHRSILFCWKLMGLLSVLPRQVSLDSSSYDFCKGHNSARVAGLEIRDSTITQWKPVLCFPQSNQ</sequence>
<keyword evidence="1" id="KW-0732">Signal</keyword>
<evidence type="ECO:0000256" key="1">
    <source>
        <dbReference type="SAM" id="SignalP"/>
    </source>
</evidence>
<reference evidence="2" key="1">
    <citation type="submission" date="2019-12" db="EMBL/GenBank/DDBJ databases">
        <title>An insight into the sialome of adult female Ixodes ricinus ticks feeding for 6 days.</title>
        <authorList>
            <person name="Perner J."/>
            <person name="Ribeiro J.M.C."/>
        </authorList>
    </citation>
    <scope>NUCLEOTIDE SEQUENCE</scope>
    <source>
        <strain evidence="2">Semi-engorged</strain>
        <tissue evidence="2">Salivary glands</tissue>
    </source>
</reference>
<evidence type="ECO:0000313" key="2">
    <source>
        <dbReference type="EMBL" id="MXU86262.1"/>
    </source>
</evidence>
<feature type="signal peptide" evidence="1">
    <location>
        <begin position="1"/>
        <end position="20"/>
    </location>
</feature>
<protein>
    <submittedName>
        <fullName evidence="2">Putative secreted protein</fullName>
    </submittedName>
</protein>
<feature type="chain" id="PRO_5025621101" evidence="1">
    <location>
        <begin position="21"/>
        <end position="90"/>
    </location>
</feature>
<dbReference type="AlphaFoldDB" id="A0A6B0U1A9"/>
<proteinExistence type="predicted"/>
<dbReference type="EMBL" id="GIFC01004179">
    <property type="protein sequence ID" value="MXU86262.1"/>
    <property type="molecule type" value="Transcribed_RNA"/>
</dbReference>
<name>A0A6B0U1A9_IXORI</name>